<dbReference type="InterPro" id="IPR039596">
    <property type="entry name" value="GAS1"/>
</dbReference>
<dbReference type="OrthoDB" id="6500874at2759"/>
<dbReference type="AlphaFoldDB" id="A0A9D4T5T7"/>
<name>A0A9D4T5T7_RHISA</name>
<comment type="caution">
    <text evidence="2">The sequence shown here is derived from an EMBL/GenBank/DDBJ whole genome shotgun (WGS) entry which is preliminary data.</text>
</comment>
<evidence type="ECO:0000256" key="1">
    <source>
        <dbReference type="SAM" id="SignalP"/>
    </source>
</evidence>
<proteinExistence type="predicted"/>
<dbReference type="Proteomes" id="UP000821837">
    <property type="component" value="Chromosome 11"/>
</dbReference>
<dbReference type="PANTHER" id="PTHR16840:SF3">
    <property type="entry name" value="GROWTH ARREST-SPECIFIC PROTEIN 1"/>
    <property type="match status" value="1"/>
</dbReference>
<dbReference type="OMA" id="DCACDGR"/>
<feature type="signal peptide" evidence="1">
    <location>
        <begin position="1"/>
        <end position="33"/>
    </location>
</feature>
<accession>A0A9D4T5T7</accession>
<protein>
    <recommendedName>
        <fullName evidence="4">Growth arrest-specific protein 1</fullName>
    </recommendedName>
</protein>
<keyword evidence="1" id="KW-0732">Signal</keyword>
<reference evidence="2" key="2">
    <citation type="submission" date="2021-09" db="EMBL/GenBank/DDBJ databases">
        <authorList>
            <person name="Jia N."/>
            <person name="Wang J."/>
            <person name="Shi W."/>
            <person name="Du L."/>
            <person name="Sun Y."/>
            <person name="Zhan W."/>
            <person name="Jiang J."/>
            <person name="Wang Q."/>
            <person name="Zhang B."/>
            <person name="Ji P."/>
            <person name="Sakyi L.B."/>
            <person name="Cui X."/>
            <person name="Yuan T."/>
            <person name="Jiang B."/>
            <person name="Yang W."/>
            <person name="Lam T.T.-Y."/>
            <person name="Chang Q."/>
            <person name="Ding S."/>
            <person name="Wang X."/>
            <person name="Zhu J."/>
            <person name="Ruan X."/>
            <person name="Zhao L."/>
            <person name="Wei J."/>
            <person name="Que T."/>
            <person name="Du C."/>
            <person name="Cheng J."/>
            <person name="Dai P."/>
            <person name="Han X."/>
            <person name="Huang E."/>
            <person name="Gao Y."/>
            <person name="Liu J."/>
            <person name="Shao H."/>
            <person name="Ye R."/>
            <person name="Li L."/>
            <person name="Wei W."/>
            <person name="Wang X."/>
            <person name="Wang C."/>
            <person name="Huo Q."/>
            <person name="Li W."/>
            <person name="Guo W."/>
            <person name="Chen H."/>
            <person name="Chen S."/>
            <person name="Zhou L."/>
            <person name="Zhou L."/>
            <person name="Ni X."/>
            <person name="Tian J."/>
            <person name="Zhou Y."/>
            <person name="Sheng Y."/>
            <person name="Liu T."/>
            <person name="Pan Y."/>
            <person name="Xia L."/>
            <person name="Li J."/>
            <person name="Zhao F."/>
            <person name="Cao W."/>
        </authorList>
    </citation>
    <scope>NUCLEOTIDE SEQUENCE</scope>
    <source>
        <strain evidence="2">Rsan-2018</strain>
        <tissue evidence="2">Larvae</tissue>
    </source>
</reference>
<dbReference type="GO" id="GO:0051726">
    <property type="term" value="P:regulation of cell cycle"/>
    <property type="evidence" value="ECO:0007669"/>
    <property type="project" value="InterPro"/>
</dbReference>
<dbReference type="EMBL" id="JABSTV010001247">
    <property type="protein sequence ID" value="KAH7972314.1"/>
    <property type="molecule type" value="Genomic_DNA"/>
</dbReference>
<organism evidence="2 3">
    <name type="scientific">Rhipicephalus sanguineus</name>
    <name type="common">Brown dog tick</name>
    <name type="synonym">Ixodes sanguineus</name>
    <dbReference type="NCBI Taxonomy" id="34632"/>
    <lineage>
        <taxon>Eukaryota</taxon>
        <taxon>Metazoa</taxon>
        <taxon>Ecdysozoa</taxon>
        <taxon>Arthropoda</taxon>
        <taxon>Chelicerata</taxon>
        <taxon>Arachnida</taxon>
        <taxon>Acari</taxon>
        <taxon>Parasitiformes</taxon>
        <taxon>Ixodida</taxon>
        <taxon>Ixodoidea</taxon>
        <taxon>Ixodidae</taxon>
        <taxon>Rhipicephalinae</taxon>
        <taxon>Rhipicephalus</taxon>
        <taxon>Rhipicephalus</taxon>
    </lineage>
</organism>
<evidence type="ECO:0008006" key="4">
    <source>
        <dbReference type="Google" id="ProtNLM"/>
    </source>
</evidence>
<dbReference type="PANTHER" id="PTHR16840">
    <property type="entry name" value="GROWTH ARREST-SPECIFIC PROTEIN 1"/>
    <property type="match status" value="1"/>
</dbReference>
<feature type="chain" id="PRO_5039139992" description="Growth arrest-specific protein 1" evidence="1">
    <location>
        <begin position="34"/>
        <end position="306"/>
    </location>
</feature>
<sequence>MLGSSARRFFGQDPVRRHLMLVLLSVLIAAVLGSVRVVAGVDCGSGADISAPFSSTRAVPRRRTGTCADAEQDCIGRLTCGMAFHGHRLDCKRELAGRTPGRCSVHCRQSLVSLASTEEGYAYIGCECGEDDFCRALRLRLAPCWWQKPCAASTSTANATGFQLPPGGGLTTLSSPSSPPSSSSSRPQCSQLAQDCVEDPVCSVAWDYYRRFCHEVLDGVADNCSTRCRNSVRILMRMEKAHRLLDCACDGRVTRVTCGNELNRVRTACFRLDGIHPSGASAGLLSADSVARRTVLLVHLLILFGW</sequence>
<keyword evidence="3" id="KW-1185">Reference proteome</keyword>
<evidence type="ECO:0000313" key="2">
    <source>
        <dbReference type="EMBL" id="KAH7972314.1"/>
    </source>
</evidence>
<gene>
    <name evidence="2" type="ORF">HPB52_011073</name>
</gene>
<reference evidence="2" key="1">
    <citation type="journal article" date="2020" name="Cell">
        <title>Large-Scale Comparative Analyses of Tick Genomes Elucidate Their Genetic Diversity and Vector Capacities.</title>
        <authorList>
            <consortium name="Tick Genome and Microbiome Consortium (TIGMIC)"/>
            <person name="Jia N."/>
            <person name="Wang J."/>
            <person name="Shi W."/>
            <person name="Du L."/>
            <person name="Sun Y."/>
            <person name="Zhan W."/>
            <person name="Jiang J.F."/>
            <person name="Wang Q."/>
            <person name="Zhang B."/>
            <person name="Ji P."/>
            <person name="Bell-Sakyi L."/>
            <person name="Cui X.M."/>
            <person name="Yuan T.T."/>
            <person name="Jiang B.G."/>
            <person name="Yang W.F."/>
            <person name="Lam T.T."/>
            <person name="Chang Q.C."/>
            <person name="Ding S.J."/>
            <person name="Wang X.J."/>
            <person name="Zhu J.G."/>
            <person name="Ruan X.D."/>
            <person name="Zhao L."/>
            <person name="Wei J.T."/>
            <person name="Ye R.Z."/>
            <person name="Que T.C."/>
            <person name="Du C.H."/>
            <person name="Zhou Y.H."/>
            <person name="Cheng J.X."/>
            <person name="Dai P.F."/>
            <person name="Guo W.B."/>
            <person name="Han X.H."/>
            <person name="Huang E.J."/>
            <person name="Li L.F."/>
            <person name="Wei W."/>
            <person name="Gao Y.C."/>
            <person name="Liu J.Z."/>
            <person name="Shao H.Z."/>
            <person name="Wang X."/>
            <person name="Wang C.C."/>
            <person name="Yang T.C."/>
            <person name="Huo Q.B."/>
            <person name="Li W."/>
            <person name="Chen H.Y."/>
            <person name="Chen S.E."/>
            <person name="Zhou L.G."/>
            <person name="Ni X.B."/>
            <person name="Tian J.H."/>
            <person name="Sheng Y."/>
            <person name="Liu T."/>
            <person name="Pan Y.S."/>
            <person name="Xia L.Y."/>
            <person name="Li J."/>
            <person name="Zhao F."/>
            <person name="Cao W.C."/>
        </authorList>
    </citation>
    <scope>NUCLEOTIDE SEQUENCE</scope>
    <source>
        <strain evidence="2">Rsan-2018</strain>
    </source>
</reference>
<evidence type="ECO:0000313" key="3">
    <source>
        <dbReference type="Proteomes" id="UP000821837"/>
    </source>
</evidence>
<dbReference type="VEuPathDB" id="VectorBase:RSAN_036253"/>